<accession>Q3B4T5</accession>
<sequence>MQALSETTTFSSGDWKVRVVLLLGGLILMTDALGGALRYYASRHNLEIALYLPKLLVVIAAFFPFAGFYSSNGYPFANKPVFWVYYILIFSIGIGILHSVAYGAIAFMGLQLMPFVLGLLITMPSGDTLTENIIRFVFLLWIITCVGIWVDYFIDFPWKGSLFEIYGSTIELSRSWSTFGVERPAGFTRISATAAFYAGILGLLLLVFSRSSLARVSIMLTTLASMAVTTTKSAVAATVVVLIFRILRRAPKIRLSLVAAAMTAAVVLPLSYPKGNQELPVDSDLSEQLFYSFNDRTAQTWPYFVAAIEHGILGEGAGAVGTSNKIAGGAMSRIHLNVADSFPLYLIGWFGFAGGIAIFLWLGYSAYGLAVSENTWKEAIGTAGLFIMMVGITIDVIETVPGCILLGIIVRGISGMDPIESSEAPVC</sequence>
<evidence type="ECO:0000313" key="2">
    <source>
        <dbReference type="EMBL" id="ABB23646.1"/>
    </source>
</evidence>
<reference evidence="3" key="1">
    <citation type="submission" date="2005-08" db="EMBL/GenBank/DDBJ databases">
        <title>Complete sequence of Pelodictyon luteolum DSM 273.</title>
        <authorList>
            <consortium name="US DOE Joint Genome Institute"/>
            <person name="Copeland A."/>
            <person name="Lucas S."/>
            <person name="Lapidus A."/>
            <person name="Barry K."/>
            <person name="Detter J.C."/>
            <person name="Glavina T."/>
            <person name="Hammon N."/>
            <person name="Israni S."/>
            <person name="Pitluck S."/>
            <person name="Bryant D."/>
            <person name="Schmutz J."/>
            <person name="Larimer F."/>
            <person name="Land M."/>
            <person name="Kyrpides N."/>
            <person name="Ivanova N."/>
            <person name="Richardson P."/>
        </authorList>
    </citation>
    <scope>NUCLEOTIDE SEQUENCE [LARGE SCALE GENOMIC DNA]</scope>
    <source>
        <strain evidence="3">DSM 273 / BCRC 81028 / 2530</strain>
    </source>
</reference>
<dbReference type="EMBL" id="CP000096">
    <property type="protein sequence ID" value="ABB23646.1"/>
    <property type="molecule type" value="Genomic_DNA"/>
</dbReference>
<keyword evidence="1" id="KW-0812">Transmembrane</keyword>
<dbReference type="AlphaFoldDB" id="Q3B4T5"/>
<keyword evidence="1" id="KW-1133">Transmembrane helix</keyword>
<dbReference type="Proteomes" id="UP000002709">
    <property type="component" value="Chromosome"/>
</dbReference>
<protein>
    <recommendedName>
        <fullName evidence="4">O-antigen ligase domain-containing protein</fullName>
    </recommendedName>
</protein>
<dbReference type="HOGENOM" id="CLU_052811_0_0_10"/>
<name>Q3B4T5_CHLL3</name>
<organism evidence="2 3">
    <name type="scientific">Chlorobium luteolum (strain DSM 273 / BCRC 81028 / 2530)</name>
    <name type="common">Pelodictyon luteolum</name>
    <dbReference type="NCBI Taxonomy" id="319225"/>
    <lineage>
        <taxon>Bacteria</taxon>
        <taxon>Pseudomonadati</taxon>
        <taxon>Chlorobiota</taxon>
        <taxon>Chlorobiia</taxon>
        <taxon>Chlorobiales</taxon>
        <taxon>Chlorobiaceae</taxon>
        <taxon>Chlorobium/Pelodictyon group</taxon>
        <taxon>Pelodictyon</taxon>
    </lineage>
</organism>
<keyword evidence="1" id="KW-0472">Membrane</keyword>
<feature type="transmembrane region" description="Helical" evidence="1">
    <location>
        <begin position="20"/>
        <end position="41"/>
    </location>
</feature>
<feature type="transmembrane region" description="Helical" evidence="1">
    <location>
        <begin position="342"/>
        <end position="364"/>
    </location>
</feature>
<dbReference type="STRING" id="319225.Plut_0773"/>
<proteinExistence type="predicted"/>
<evidence type="ECO:0008006" key="4">
    <source>
        <dbReference type="Google" id="ProtNLM"/>
    </source>
</evidence>
<dbReference type="eggNOG" id="ENOG5032Z2Y">
    <property type="taxonomic scope" value="Bacteria"/>
</dbReference>
<feature type="transmembrane region" description="Helical" evidence="1">
    <location>
        <begin position="83"/>
        <end position="112"/>
    </location>
</feature>
<feature type="transmembrane region" description="Helical" evidence="1">
    <location>
        <begin position="220"/>
        <end position="247"/>
    </location>
</feature>
<feature type="transmembrane region" description="Helical" evidence="1">
    <location>
        <begin position="133"/>
        <end position="154"/>
    </location>
</feature>
<feature type="transmembrane region" description="Helical" evidence="1">
    <location>
        <begin position="384"/>
        <end position="410"/>
    </location>
</feature>
<evidence type="ECO:0000256" key="1">
    <source>
        <dbReference type="SAM" id="Phobius"/>
    </source>
</evidence>
<dbReference type="KEGG" id="plt:Plut_0773"/>
<evidence type="ECO:0000313" key="3">
    <source>
        <dbReference type="Proteomes" id="UP000002709"/>
    </source>
</evidence>
<gene>
    <name evidence="2" type="ordered locus">Plut_0773</name>
</gene>
<feature type="transmembrane region" description="Helical" evidence="1">
    <location>
        <begin position="186"/>
        <end position="208"/>
    </location>
</feature>
<feature type="transmembrane region" description="Helical" evidence="1">
    <location>
        <begin position="48"/>
        <end position="71"/>
    </location>
</feature>
<keyword evidence="3" id="KW-1185">Reference proteome</keyword>